<sequence>MAMPAFQTAFDPLSTNAAPYGLQRNNSNGLEPSGGGKFPHTRAQLSAIARQYKPLENYDSDAENDDYNRVPQSLVNEVVSLLVDEKEDELKTLLKTTFGMDGDIVCL</sequence>
<feature type="region of interest" description="Disordered" evidence="1">
    <location>
        <begin position="17"/>
        <end position="40"/>
    </location>
</feature>
<dbReference type="Proteomes" id="UP001148786">
    <property type="component" value="Unassembled WGS sequence"/>
</dbReference>
<protein>
    <submittedName>
        <fullName evidence="2">Uncharacterized protein</fullName>
    </submittedName>
</protein>
<evidence type="ECO:0000256" key="1">
    <source>
        <dbReference type="SAM" id="MobiDB-lite"/>
    </source>
</evidence>
<evidence type="ECO:0000313" key="3">
    <source>
        <dbReference type="Proteomes" id="UP001148786"/>
    </source>
</evidence>
<accession>A0A9W8JQQ2</accession>
<comment type="caution">
    <text evidence="2">The sequence shown here is derived from an EMBL/GenBank/DDBJ whole genome shotgun (WGS) entry which is preliminary data.</text>
</comment>
<reference evidence="2" key="1">
    <citation type="submission" date="2022-07" db="EMBL/GenBank/DDBJ databases">
        <title>Genome Sequence of Agrocybe chaxingu.</title>
        <authorList>
            <person name="Buettner E."/>
        </authorList>
    </citation>
    <scope>NUCLEOTIDE SEQUENCE</scope>
    <source>
        <strain evidence="2">MP-N11</strain>
    </source>
</reference>
<name>A0A9W8JQQ2_9AGAR</name>
<dbReference type="OrthoDB" id="3247158at2759"/>
<proteinExistence type="predicted"/>
<keyword evidence="3" id="KW-1185">Reference proteome</keyword>
<evidence type="ECO:0000313" key="2">
    <source>
        <dbReference type="EMBL" id="KAJ3497206.1"/>
    </source>
</evidence>
<gene>
    <name evidence="2" type="ORF">NLJ89_g10379</name>
</gene>
<organism evidence="2 3">
    <name type="scientific">Agrocybe chaxingu</name>
    <dbReference type="NCBI Taxonomy" id="84603"/>
    <lineage>
        <taxon>Eukaryota</taxon>
        <taxon>Fungi</taxon>
        <taxon>Dikarya</taxon>
        <taxon>Basidiomycota</taxon>
        <taxon>Agaricomycotina</taxon>
        <taxon>Agaricomycetes</taxon>
        <taxon>Agaricomycetidae</taxon>
        <taxon>Agaricales</taxon>
        <taxon>Agaricineae</taxon>
        <taxon>Strophariaceae</taxon>
        <taxon>Agrocybe</taxon>
    </lineage>
</organism>
<dbReference type="EMBL" id="JANKHO010001881">
    <property type="protein sequence ID" value="KAJ3497206.1"/>
    <property type="molecule type" value="Genomic_DNA"/>
</dbReference>
<feature type="compositionally biased region" description="Polar residues" evidence="1">
    <location>
        <begin position="17"/>
        <end position="30"/>
    </location>
</feature>
<dbReference type="AlphaFoldDB" id="A0A9W8JQQ2"/>